<dbReference type="RefSeq" id="WP_343353305.1">
    <property type="nucleotide sequence ID" value="NZ_CP145316.1"/>
</dbReference>
<dbReference type="Gene3D" id="3.30.1150.10">
    <property type="match status" value="1"/>
</dbReference>
<dbReference type="EMBL" id="CP145316">
    <property type="protein sequence ID" value="XAM17686.1"/>
    <property type="molecule type" value="Genomic_DNA"/>
</dbReference>
<dbReference type="InterPro" id="IPR006260">
    <property type="entry name" value="TonB/TolA_C"/>
</dbReference>
<feature type="domain" description="TonB C-terminal" evidence="7">
    <location>
        <begin position="162"/>
        <end position="253"/>
    </location>
</feature>
<dbReference type="Pfam" id="PF03544">
    <property type="entry name" value="TonB_C"/>
    <property type="match status" value="1"/>
</dbReference>
<feature type="transmembrane region" description="Helical" evidence="6">
    <location>
        <begin position="16"/>
        <end position="36"/>
    </location>
</feature>
<proteinExistence type="predicted"/>
<evidence type="ECO:0000256" key="2">
    <source>
        <dbReference type="ARBA" id="ARBA00022692"/>
    </source>
</evidence>
<name>A0ABZ3F3H7_9HELI</name>
<feature type="region of interest" description="Disordered" evidence="5">
    <location>
        <begin position="66"/>
        <end position="89"/>
    </location>
</feature>
<dbReference type="SUPFAM" id="SSF74653">
    <property type="entry name" value="TolA/TonB C-terminal domain"/>
    <property type="match status" value="1"/>
</dbReference>
<accession>A0ABZ3F3H7</accession>
<gene>
    <name evidence="8" type="ORF">V3I05_08335</name>
</gene>
<evidence type="ECO:0000256" key="1">
    <source>
        <dbReference type="ARBA" id="ARBA00004167"/>
    </source>
</evidence>
<evidence type="ECO:0000256" key="5">
    <source>
        <dbReference type="SAM" id="MobiDB-lite"/>
    </source>
</evidence>
<evidence type="ECO:0000259" key="7">
    <source>
        <dbReference type="PROSITE" id="PS52015"/>
    </source>
</evidence>
<dbReference type="NCBIfam" id="TIGR01352">
    <property type="entry name" value="tonB_Cterm"/>
    <property type="match status" value="1"/>
</dbReference>
<evidence type="ECO:0000256" key="6">
    <source>
        <dbReference type="SAM" id="Phobius"/>
    </source>
</evidence>
<evidence type="ECO:0000313" key="9">
    <source>
        <dbReference type="Proteomes" id="UP001434737"/>
    </source>
</evidence>
<evidence type="ECO:0000313" key="8">
    <source>
        <dbReference type="EMBL" id="XAM17686.1"/>
    </source>
</evidence>
<organism evidence="8 9">
    <name type="scientific">Helicobacter mastomyrinus</name>
    <dbReference type="NCBI Taxonomy" id="287948"/>
    <lineage>
        <taxon>Bacteria</taxon>
        <taxon>Pseudomonadati</taxon>
        <taxon>Campylobacterota</taxon>
        <taxon>Epsilonproteobacteria</taxon>
        <taxon>Campylobacterales</taxon>
        <taxon>Helicobacteraceae</taxon>
        <taxon>Helicobacter</taxon>
    </lineage>
</organism>
<keyword evidence="2 6" id="KW-0812">Transmembrane</keyword>
<keyword evidence="9" id="KW-1185">Reference proteome</keyword>
<sequence length="253" mass="28965">MAQTYPIILRYRHSHLWLWLLISAIIHILILILLFVRFESMQFKKGASQNPHMKVAGFQILGGNEYPQESQEPNMPSPAPSAPPSAKSQINKQMGKNFDLRSLSLYDGKSRTPQDNTVSTSSHIKALAKFPRVDHITKRDIEDLYGEEFGDYGIAEQEFLVNNLRDIGRITQRYLQYPPSAARLGQQGVSAVEFYLHPNGDISGLKVIVSSEYMLLDRNSKRTIEIAYKDYPHPSTKTKIRIFVTYGLYYYGY</sequence>
<reference evidence="8 9" key="1">
    <citation type="submission" date="2024-02" db="EMBL/GenBank/DDBJ databases">
        <title>Genome and pathogenicity analysis of Helicobacter mastomyrinus isolated from mice.</title>
        <authorList>
            <person name="Zhu L."/>
        </authorList>
    </citation>
    <scope>NUCLEOTIDE SEQUENCE [LARGE SCALE GENOMIC DNA]</scope>
    <source>
        <strain evidence="8 9">Hm-17</strain>
    </source>
</reference>
<dbReference type="PROSITE" id="PS52015">
    <property type="entry name" value="TONB_CTD"/>
    <property type="match status" value="1"/>
</dbReference>
<evidence type="ECO:0000256" key="3">
    <source>
        <dbReference type="ARBA" id="ARBA00022989"/>
    </source>
</evidence>
<dbReference type="InterPro" id="IPR037682">
    <property type="entry name" value="TonB_C"/>
</dbReference>
<keyword evidence="4 6" id="KW-0472">Membrane</keyword>
<evidence type="ECO:0000256" key="4">
    <source>
        <dbReference type="ARBA" id="ARBA00023136"/>
    </source>
</evidence>
<keyword evidence="3 6" id="KW-1133">Transmembrane helix</keyword>
<dbReference type="Proteomes" id="UP001434737">
    <property type="component" value="Chromosome"/>
</dbReference>
<comment type="subcellular location">
    <subcellularLocation>
        <location evidence="1">Membrane</location>
        <topology evidence="1">Single-pass membrane protein</topology>
    </subcellularLocation>
</comment>
<protein>
    <submittedName>
        <fullName evidence="8">TonB family protein</fullName>
    </submittedName>
</protein>